<protein>
    <submittedName>
        <fullName evidence="2">Tubulin-specific chaperone B</fullName>
    </submittedName>
</protein>
<dbReference type="InterPro" id="IPR000938">
    <property type="entry name" value="CAP-Gly_domain"/>
</dbReference>
<dbReference type="STRING" id="56408.A0A1E5RNZ6"/>
<evidence type="ECO:0000313" key="2">
    <source>
        <dbReference type="EMBL" id="OEJ88597.1"/>
    </source>
</evidence>
<comment type="caution">
    <text evidence="2">The sequence shown here is derived from an EMBL/GenBank/DDBJ whole genome shotgun (WGS) entry which is preliminary data.</text>
</comment>
<reference evidence="3" key="1">
    <citation type="journal article" date="2016" name="Genome Announc.">
        <title>Genome sequences of three species of Hanseniaspora isolated from spontaneous wine fermentations.</title>
        <authorList>
            <person name="Sternes P.R."/>
            <person name="Lee D."/>
            <person name="Kutyna D.R."/>
            <person name="Borneman A.R."/>
        </authorList>
    </citation>
    <scope>NUCLEOTIDE SEQUENCE [LARGE SCALE GENOMIC DNA]</scope>
    <source>
        <strain evidence="3">AWRI3579</strain>
    </source>
</reference>
<dbReference type="Pfam" id="PF01302">
    <property type="entry name" value="CAP_GLY"/>
    <property type="match status" value="1"/>
</dbReference>
<dbReference type="SMART" id="SM01052">
    <property type="entry name" value="CAP_GLY"/>
    <property type="match status" value="1"/>
</dbReference>
<dbReference type="FunCoup" id="A0A1E5RNZ6">
    <property type="interactions" value="706"/>
</dbReference>
<name>A0A1E5RNZ6_9ASCO</name>
<dbReference type="Proteomes" id="UP000095728">
    <property type="component" value="Unassembled WGS sequence"/>
</dbReference>
<evidence type="ECO:0000259" key="1">
    <source>
        <dbReference type="SMART" id="SM01052"/>
    </source>
</evidence>
<organism evidence="2 3">
    <name type="scientific">Hanseniaspora osmophila</name>
    <dbReference type="NCBI Taxonomy" id="56408"/>
    <lineage>
        <taxon>Eukaryota</taxon>
        <taxon>Fungi</taxon>
        <taxon>Dikarya</taxon>
        <taxon>Ascomycota</taxon>
        <taxon>Saccharomycotina</taxon>
        <taxon>Saccharomycetes</taxon>
        <taxon>Saccharomycodales</taxon>
        <taxon>Saccharomycodaceae</taxon>
        <taxon>Hanseniaspora</taxon>
    </lineage>
</organism>
<dbReference type="OrthoDB" id="5295208at2759"/>
<proteinExistence type="predicted"/>
<accession>A0A1E5RNZ6</accession>
<sequence length="246" mass="27947">MSSIQLLGPFTNTMEFTTDFLKKIGQNNMESLFKELHIKTGVDIDSMIVKLYCATSEPAVLELTPGGKSRNNAEKSTINFHTISKIVVIDTNKNSVANQLSREDNFDQDQDQVLTKEKYQQLDDSVYKWKQNLQNEIQLSIEKTVQYYRDHCIGKKVQITKDGRVGMLRYVGCIKELEKPKQYFCGVEFTQPIGKNNGCFQNNLETRYFGPVAHNHGVFVPLAGIRVLPDASEQEQVQDDGGIEEL</sequence>
<dbReference type="EMBL" id="LPNM01000005">
    <property type="protein sequence ID" value="OEJ88597.1"/>
    <property type="molecule type" value="Genomic_DNA"/>
</dbReference>
<feature type="domain" description="CAP-Gly" evidence="1">
    <location>
        <begin position="153"/>
        <end position="226"/>
    </location>
</feature>
<dbReference type="SUPFAM" id="SSF74924">
    <property type="entry name" value="Cap-Gly domain"/>
    <property type="match status" value="1"/>
</dbReference>
<evidence type="ECO:0000313" key="3">
    <source>
        <dbReference type="Proteomes" id="UP000095728"/>
    </source>
</evidence>
<dbReference type="AlphaFoldDB" id="A0A1E5RNZ6"/>
<dbReference type="Gene3D" id="2.30.30.190">
    <property type="entry name" value="CAP Gly-rich-like domain"/>
    <property type="match status" value="1"/>
</dbReference>
<dbReference type="InParanoid" id="A0A1E5RNZ6"/>
<gene>
    <name evidence="2" type="ORF">AWRI3579_g755</name>
</gene>
<dbReference type="InterPro" id="IPR036859">
    <property type="entry name" value="CAP-Gly_dom_sf"/>
</dbReference>
<keyword evidence="3" id="KW-1185">Reference proteome</keyword>